<protein>
    <submittedName>
        <fullName evidence="5">Ubiquitin carboxyl-terminal hydrolase 17</fullName>
    </submittedName>
</protein>
<name>A0AA41T4U7_SCICA</name>
<gene>
    <name evidence="5" type="ORF">SUZIE_179405</name>
</gene>
<evidence type="ECO:0000256" key="1">
    <source>
        <dbReference type="ARBA" id="ARBA00022786"/>
    </source>
</evidence>
<feature type="signal peptide" evidence="3">
    <location>
        <begin position="1"/>
        <end position="27"/>
    </location>
</feature>
<accession>A0AA41T4U7</accession>
<feature type="domain" description="USP" evidence="4">
    <location>
        <begin position="1"/>
        <end position="115"/>
    </location>
</feature>
<comment type="caution">
    <text evidence="5">The sequence shown here is derived from an EMBL/GenBank/DDBJ whole genome shotgun (WGS) entry which is preliminary data.</text>
</comment>
<organism evidence="5 6">
    <name type="scientific">Sciurus carolinensis</name>
    <name type="common">Eastern gray squirrel</name>
    <dbReference type="NCBI Taxonomy" id="30640"/>
    <lineage>
        <taxon>Eukaryota</taxon>
        <taxon>Metazoa</taxon>
        <taxon>Chordata</taxon>
        <taxon>Craniata</taxon>
        <taxon>Vertebrata</taxon>
        <taxon>Euteleostomi</taxon>
        <taxon>Mammalia</taxon>
        <taxon>Eutheria</taxon>
        <taxon>Euarchontoglires</taxon>
        <taxon>Glires</taxon>
        <taxon>Rodentia</taxon>
        <taxon>Sciuromorpha</taxon>
        <taxon>Sciuridae</taxon>
        <taxon>Sciurinae</taxon>
        <taxon>Sciurini</taxon>
        <taxon>Sciurus</taxon>
    </lineage>
</organism>
<keyword evidence="1" id="KW-0833">Ubl conjugation pathway</keyword>
<evidence type="ECO:0000259" key="4">
    <source>
        <dbReference type="PROSITE" id="PS50235"/>
    </source>
</evidence>
<dbReference type="InterPro" id="IPR028889">
    <property type="entry name" value="USP"/>
</dbReference>
<dbReference type="Gene3D" id="3.90.70.10">
    <property type="entry name" value="Cysteine proteinases"/>
    <property type="match status" value="1"/>
</dbReference>
<dbReference type="GO" id="GO:0005634">
    <property type="term" value="C:nucleus"/>
    <property type="evidence" value="ECO:0007669"/>
    <property type="project" value="TreeGrafter"/>
</dbReference>
<dbReference type="AlphaFoldDB" id="A0AA41T4U7"/>
<dbReference type="PANTHER" id="PTHR24006">
    <property type="entry name" value="UBIQUITIN CARBOXYL-TERMINAL HYDROLASE"/>
    <property type="match status" value="1"/>
</dbReference>
<dbReference type="InterPro" id="IPR038765">
    <property type="entry name" value="Papain-like_cys_pep_sf"/>
</dbReference>
<dbReference type="Proteomes" id="UP001166674">
    <property type="component" value="Unassembled WGS sequence"/>
</dbReference>
<keyword evidence="6" id="KW-1185">Reference proteome</keyword>
<proteinExistence type="predicted"/>
<dbReference type="GO" id="GO:0004843">
    <property type="term" value="F:cysteine-type deubiquitinase activity"/>
    <property type="evidence" value="ECO:0007669"/>
    <property type="project" value="InterPro"/>
</dbReference>
<dbReference type="Pfam" id="PF00443">
    <property type="entry name" value="UCH"/>
    <property type="match status" value="1"/>
</dbReference>
<dbReference type="PROSITE" id="PS50235">
    <property type="entry name" value="USP_3"/>
    <property type="match status" value="1"/>
</dbReference>
<evidence type="ECO:0000313" key="5">
    <source>
        <dbReference type="EMBL" id="MBZ3884731.1"/>
    </source>
</evidence>
<dbReference type="GO" id="GO:0005829">
    <property type="term" value="C:cytosol"/>
    <property type="evidence" value="ECO:0007669"/>
    <property type="project" value="TreeGrafter"/>
</dbReference>
<dbReference type="GO" id="GO:0016579">
    <property type="term" value="P:protein deubiquitination"/>
    <property type="evidence" value="ECO:0007669"/>
    <property type="project" value="InterPro"/>
</dbReference>
<dbReference type="PANTHER" id="PTHR24006:SF651">
    <property type="entry name" value="INACTIVE UBIQUITIN CARBOXYL-TERMINAL HYDROLASE 17-LIKE PROTEIN 4-RELATED"/>
    <property type="match status" value="1"/>
</dbReference>
<evidence type="ECO:0000256" key="2">
    <source>
        <dbReference type="ARBA" id="ARBA00022801"/>
    </source>
</evidence>
<dbReference type="InterPro" id="IPR001394">
    <property type="entry name" value="Peptidase_C19_UCH"/>
</dbReference>
<dbReference type="GO" id="GO:0042981">
    <property type="term" value="P:regulation of apoptotic process"/>
    <property type="evidence" value="ECO:0007669"/>
    <property type="project" value="TreeGrafter"/>
</dbReference>
<keyword evidence="2 5" id="KW-0378">Hydrolase</keyword>
<sequence length="194" mass="21400">MPACKTLSLQTASKFLMLLLKWFSVLTGDKIAKQVLYPECLDMQPYMAQQSSGPLACALYAMLVHAGVGCHSGHYYCYIKAENGQWYKMDLAKVLACDITCVLSQCAYILFYVQKSELEPDSESLSLGTEPRALGPEDTVLGAAHVELLGDSCSLLKESEEPLGGAATRELTLDLWKILQEQKQPKSDSNLRKV</sequence>
<evidence type="ECO:0000256" key="3">
    <source>
        <dbReference type="SAM" id="SignalP"/>
    </source>
</evidence>
<dbReference type="EMBL" id="JAATJV010394800">
    <property type="protein sequence ID" value="MBZ3884731.1"/>
    <property type="molecule type" value="Genomic_DNA"/>
</dbReference>
<dbReference type="SUPFAM" id="SSF54001">
    <property type="entry name" value="Cysteine proteinases"/>
    <property type="match status" value="1"/>
</dbReference>
<dbReference type="InterPro" id="IPR050164">
    <property type="entry name" value="Peptidase_C19"/>
</dbReference>
<reference evidence="5" key="1">
    <citation type="submission" date="2020-03" db="EMBL/GenBank/DDBJ databases">
        <title>Studies in the Genomics of Life Span.</title>
        <authorList>
            <person name="Glass D."/>
        </authorList>
    </citation>
    <scope>NUCLEOTIDE SEQUENCE</scope>
    <source>
        <strain evidence="5">SUZIE</strain>
        <tissue evidence="5">Muscle</tissue>
    </source>
</reference>
<keyword evidence="3" id="KW-0732">Signal</keyword>
<feature type="chain" id="PRO_5041236772" evidence="3">
    <location>
        <begin position="28"/>
        <end position="194"/>
    </location>
</feature>
<evidence type="ECO:0000313" key="6">
    <source>
        <dbReference type="Proteomes" id="UP001166674"/>
    </source>
</evidence>